<evidence type="ECO:0000313" key="2">
    <source>
        <dbReference type="EMBL" id="EFH88208.1"/>
    </source>
</evidence>
<feature type="region of interest" description="Disordered" evidence="1">
    <location>
        <begin position="1"/>
        <end position="35"/>
    </location>
</feature>
<dbReference type="InParanoid" id="D6TCU4"/>
<comment type="caution">
    <text evidence="2">The sequence shown here is derived from an EMBL/GenBank/DDBJ whole genome shotgun (WGS) entry which is preliminary data.</text>
</comment>
<accession>D6TCU4</accession>
<sequence>MQISPAQCWDLQRRDLMRPFSDEPMPGENDNTMTL</sequence>
<dbReference type="Proteomes" id="UP000004508">
    <property type="component" value="Unassembled WGS sequence"/>
</dbReference>
<proteinExistence type="predicted"/>
<gene>
    <name evidence="2" type="ORF">Krac_9621</name>
</gene>
<dbReference type="AlphaFoldDB" id="D6TCU4"/>
<dbReference type="EMBL" id="ADVG01000001">
    <property type="protein sequence ID" value="EFH88208.1"/>
    <property type="molecule type" value="Genomic_DNA"/>
</dbReference>
<dbReference type="STRING" id="485913.Krac_9621"/>
<keyword evidence="3" id="KW-1185">Reference proteome</keyword>
<evidence type="ECO:0000256" key="1">
    <source>
        <dbReference type="SAM" id="MobiDB-lite"/>
    </source>
</evidence>
<protein>
    <submittedName>
        <fullName evidence="2">Uncharacterized protein</fullName>
    </submittedName>
</protein>
<feature type="compositionally biased region" description="Basic and acidic residues" evidence="1">
    <location>
        <begin position="11"/>
        <end position="21"/>
    </location>
</feature>
<organism evidence="2 3">
    <name type="scientific">Ktedonobacter racemifer DSM 44963</name>
    <dbReference type="NCBI Taxonomy" id="485913"/>
    <lineage>
        <taxon>Bacteria</taxon>
        <taxon>Bacillati</taxon>
        <taxon>Chloroflexota</taxon>
        <taxon>Ktedonobacteria</taxon>
        <taxon>Ktedonobacterales</taxon>
        <taxon>Ktedonobacteraceae</taxon>
        <taxon>Ktedonobacter</taxon>
    </lineage>
</organism>
<reference evidence="2 3" key="1">
    <citation type="journal article" date="2011" name="Stand. Genomic Sci.">
        <title>Non-contiguous finished genome sequence and contextual data of the filamentous soil bacterium Ktedonobacter racemifer type strain (SOSP1-21).</title>
        <authorList>
            <person name="Chang Y.J."/>
            <person name="Land M."/>
            <person name="Hauser L."/>
            <person name="Chertkov O."/>
            <person name="Del Rio T.G."/>
            <person name="Nolan M."/>
            <person name="Copeland A."/>
            <person name="Tice H."/>
            <person name="Cheng J.F."/>
            <person name="Lucas S."/>
            <person name="Han C."/>
            <person name="Goodwin L."/>
            <person name="Pitluck S."/>
            <person name="Ivanova N."/>
            <person name="Ovchinikova G."/>
            <person name="Pati A."/>
            <person name="Chen A."/>
            <person name="Palaniappan K."/>
            <person name="Mavromatis K."/>
            <person name="Liolios K."/>
            <person name="Brettin T."/>
            <person name="Fiebig A."/>
            <person name="Rohde M."/>
            <person name="Abt B."/>
            <person name="Goker M."/>
            <person name="Detter J.C."/>
            <person name="Woyke T."/>
            <person name="Bristow J."/>
            <person name="Eisen J.A."/>
            <person name="Markowitz V."/>
            <person name="Hugenholtz P."/>
            <person name="Kyrpides N.C."/>
            <person name="Klenk H.P."/>
            <person name="Lapidus A."/>
        </authorList>
    </citation>
    <scope>NUCLEOTIDE SEQUENCE [LARGE SCALE GENOMIC DNA]</scope>
    <source>
        <strain evidence="3">DSM 44963</strain>
    </source>
</reference>
<evidence type="ECO:0000313" key="3">
    <source>
        <dbReference type="Proteomes" id="UP000004508"/>
    </source>
</evidence>
<name>D6TCU4_KTERA</name>